<reference evidence="2 3" key="1">
    <citation type="submission" date="2023-10" db="EMBL/GenBank/DDBJ databases">
        <title>Rubellicoccus peritrichatus gen. nov., sp. nov., isolated from an algae of coral reef tank.</title>
        <authorList>
            <person name="Luo J."/>
        </authorList>
    </citation>
    <scope>NUCLEOTIDE SEQUENCE [LARGE SCALE GENOMIC DNA]</scope>
    <source>
        <strain evidence="2 3">CR14</strain>
    </source>
</reference>
<name>A0AAQ3QVM4_9BACT</name>
<dbReference type="AlphaFoldDB" id="A0AAQ3QVM4"/>
<proteinExistence type="predicted"/>
<feature type="region of interest" description="Disordered" evidence="1">
    <location>
        <begin position="79"/>
        <end position="100"/>
    </location>
</feature>
<feature type="region of interest" description="Disordered" evidence="1">
    <location>
        <begin position="30"/>
        <end position="65"/>
    </location>
</feature>
<accession>A0AAQ3QVM4</accession>
<organism evidence="2 3">
    <name type="scientific">Rubellicoccus peritrichatus</name>
    <dbReference type="NCBI Taxonomy" id="3080537"/>
    <lineage>
        <taxon>Bacteria</taxon>
        <taxon>Pseudomonadati</taxon>
        <taxon>Verrucomicrobiota</taxon>
        <taxon>Opitutia</taxon>
        <taxon>Puniceicoccales</taxon>
        <taxon>Cerasicoccaceae</taxon>
        <taxon>Rubellicoccus</taxon>
    </lineage>
</organism>
<keyword evidence="3" id="KW-1185">Reference proteome</keyword>
<evidence type="ECO:0000313" key="3">
    <source>
        <dbReference type="Proteomes" id="UP001304300"/>
    </source>
</evidence>
<feature type="compositionally biased region" description="Basic and acidic residues" evidence="1">
    <location>
        <begin position="88"/>
        <end position="100"/>
    </location>
</feature>
<protein>
    <recommendedName>
        <fullName evidence="4">FmdB family transcriptional regulator</fullName>
    </recommendedName>
</protein>
<evidence type="ECO:0008006" key="4">
    <source>
        <dbReference type="Google" id="ProtNLM"/>
    </source>
</evidence>
<dbReference type="RefSeq" id="WP_317833257.1">
    <property type="nucleotide sequence ID" value="NZ_CP136920.1"/>
</dbReference>
<dbReference type="Proteomes" id="UP001304300">
    <property type="component" value="Chromosome"/>
</dbReference>
<sequence>MPVYVYEVILEDGSGGQVFEIEQSMKDPALETHPQTGEPVRRVYQPPNLGTRYTPGSTKSKLETKNVEKAGFTKYEKDKLTGKYHKTAGQDKRAPDVLQP</sequence>
<evidence type="ECO:0000313" key="2">
    <source>
        <dbReference type="EMBL" id="WOO40967.1"/>
    </source>
</evidence>
<evidence type="ECO:0000256" key="1">
    <source>
        <dbReference type="SAM" id="MobiDB-lite"/>
    </source>
</evidence>
<dbReference type="EMBL" id="CP136920">
    <property type="protein sequence ID" value="WOO40967.1"/>
    <property type="molecule type" value="Genomic_DNA"/>
</dbReference>
<gene>
    <name evidence="2" type="ORF">RZN69_20300</name>
</gene>
<dbReference type="KEGG" id="puo:RZN69_20300"/>